<name>A0AAV5RX79_MAUHU</name>
<dbReference type="GO" id="GO:0005667">
    <property type="term" value="C:transcription regulator complex"/>
    <property type="evidence" value="ECO:0007669"/>
    <property type="project" value="TreeGrafter"/>
</dbReference>
<dbReference type="InterPro" id="IPR036236">
    <property type="entry name" value="Znf_C2H2_sf"/>
</dbReference>
<proteinExistence type="inferred from homology"/>
<keyword evidence="14" id="KW-1185">Reference proteome</keyword>
<dbReference type="GO" id="GO:0000785">
    <property type="term" value="C:chromatin"/>
    <property type="evidence" value="ECO:0007669"/>
    <property type="project" value="TreeGrafter"/>
</dbReference>
<dbReference type="PANTHER" id="PTHR14003">
    <property type="entry name" value="TRANSCRIPTIONAL REPRESSOR PROTEIN YY"/>
    <property type="match status" value="1"/>
</dbReference>
<keyword evidence="7" id="KW-0805">Transcription regulation</keyword>
<organism evidence="13 14">
    <name type="scientific">Maudiozyma humilis</name>
    <name type="common">Sour dough yeast</name>
    <name type="synonym">Kazachstania humilis</name>
    <dbReference type="NCBI Taxonomy" id="51915"/>
    <lineage>
        <taxon>Eukaryota</taxon>
        <taxon>Fungi</taxon>
        <taxon>Dikarya</taxon>
        <taxon>Ascomycota</taxon>
        <taxon>Saccharomycotina</taxon>
        <taxon>Saccharomycetes</taxon>
        <taxon>Saccharomycetales</taxon>
        <taxon>Saccharomycetaceae</taxon>
        <taxon>Maudiozyma</taxon>
    </lineage>
</organism>
<dbReference type="SUPFAM" id="SSF57667">
    <property type="entry name" value="beta-beta-alpha zinc fingers"/>
    <property type="match status" value="1"/>
</dbReference>
<accession>A0AAV5RX79</accession>
<comment type="caution">
    <text evidence="13">The sequence shown here is derived from an EMBL/GenBank/DDBJ whole genome shotgun (WGS) entry which is preliminary data.</text>
</comment>
<feature type="domain" description="C2H2-type" evidence="12">
    <location>
        <begin position="143"/>
        <end position="170"/>
    </location>
</feature>
<dbReference type="Gene3D" id="3.30.160.60">
    <property type="entry name" value="Classic Zinc Finger"/>
    <property type="match status" value="2"/>
</dbReference>
<sequence>MSAVQKFHTLLPHLASSTAAVEDDLKSRLNKCAFKSASAPLLQSTQWQLPPSPTIPAKSYFTDARAPMASPATPPPSVSGSPQQITVATEIPLFDRRKGQLFEGVRKQPVVLKLQQITTVSQGVAPTVAAVRTVGKVAKRRRHVCKTCTMGFTTAGHLSRHNRIHTGEKNHTCPHDGCHQRFSRHDNCIQHYRTHLKKKGRAE</sequence>
<dbReference type="GO" id="GO:0005634">
    <property type="term" value="C:nucleus"/>
    <property type="evidence" value="ECO:0007669"/>
    <property type="project" value="UniProtKB-SubCell"/>
</dbReference>
<dbReference type="PROSITE" id="PS50157">
    <property type="entry name" value="ZINC_FINGER_C2H2_2"/>
    <property type="match status" value="2"/>
</dbReference>
<evidence type="ECO:0000256" key="1">
    <source>
        <dbReference type="ARBA" id="ARBA00004123"/>
    </source>
</evidence>
<evidence type="ECO:0000256" key="4">
    <source>
        <dbReference type="ARBA" id="ARBA00022737"/>
    </source>
</evidence>
<protein>
    <submittedName>
        <fullName evidence="13">Transcriptional regulator</fullName>
    </submittedName>
</protein>
<evidence type="ECO:0000256" key="7">
    <source>
        <dbReference type="ARBA" id="ARBA00023015"/>
    </source>
</evidence>
<evidence type="ECO:0000256" key="6">
    <source>
        <dbReference type="ARBA" id="ARBA00022833"/>
    </source>
</evidence>
<keyword evidence="9" id="KW-0804">Transcription</keyword>
<reference evidence="13 14" key="1">
    <citation type="journal article" date="2023" name="Elife">
        <title>Identification of key yeast species and microbe-microbe interactions impacting larval growth of Drosophila in the wild.</title>
        <authorList>
            <person name="Mure A."/>
            <person name="Sugiura Y."/>
            <person name="Maeda R."/>
            <person name="Honda K."/>
            <person name="Sakurai N."/>
            <person name="Takahashi Y."/>
            <person name="Watada M."/>
            <person name="Katoh T."/>
            <person name="Gotoh A."/>
            <person name="Gotoh Y."/>
            <person name="Taniguchi I."/>
            <person name="Nakamura K."/>
            <person name="Hayashi T."/>
            <person name="Katayama T."/>
            <person name="Uemura T."/>
            <person name="Hattori Y."/>
        </authorList>
    </citation>
    <scope>NUCLEOTIDE SEQUENCE [LARGE SCALE GENOMIC DNA]</scope>
    <source>
        <strain evidence="13 14">KH-74</strain>
    </source>
</reference>
<evidence type="ECO:0000256" key="10">
    <source>
        <dbReference type="ARBA" id="ARBA00023242"/>
    </source>
</evidence>
<keyword evidence="10" id="KW-0539">Nucleus</keyword>
<evidence type="ECO:0000259" key="12">
    <source>
        <dbReference type="PROSITE" id="PS50157"/>
    </source>
</evidence>
<keyword evidence="8" id="KW-0238">DNA-binding</keyword>
<dbReference type="GO" id="GO:0000978">
    <property type="term" value="F:RNA polymerase II cis-regulatory region sequence-specific DNA binding"/>
    <property type="evidence" value="ECO:0007669"/>
    <property type="project" value="TreeGrafter"/>
</dbReference>
<evidence type="ECO:0000256" key="11">
    <source>
        <dbReference type="PROSITE-ProRule" id="PRU00042"/>
    </source>
</evidence>
<gene>
    <name evidence="13" type="ORF">DAKH74_018590</name>
</gene>
<dbReference type="Proteomes" id="UP001377567">
    <property type="component" value="Unassembled WGS sequence"/>
</dbReference>
<evidence type="ECO:0000256" key="9">
    <source>
        <dbReference type="ARBA" id="ARBA00023163"/>
    </source>
</evidence>
<evidence type="ECO:0000313" key="13">
    <source>
        <dbReference type="EMBL" id="GMM55243.1"/>
    </source>
</evidence>
<evidence type="ECO:0000256" key="2">
    <source>
        <dbReference type="ARBA" id="ARBA00006991"/>
    </source>
</evidence>
<evidence type="ECO:0000313" key="14">
    <source>
        <dbReference type="Proteomes" id="UP001377567"/>
    </source>
</evidence>
<comment type="similarity">
    <text evidence="2">Belongs to the krueppel C2H2-type zinc-finger protein family.</text>
</comment>
<keyword evidence="6" id="KW-0862">Zinc</keyword>
<dbReference type="GO" id="GO:0008270">
    <property type="term" value="F:zinc ion binding"/>
    <property type="evidence" value="ECO:0007669"/>
    <property type="project" value="UniProtKB-KW"/>
</dbReference>
<dbReference type="AlphaFoldDB" id="A0AAV5RX79"/>
<dbReference type="GO" id="GO:0000981">
    <property type="term" value="F:DNA-binding transcription factor activity, RNA polymerase II-specific"/>
    <property type="evidence" value="ECO:0007669"/>
    <property type="project" value="TreeGrafter"/>
</dbReference>
<dbReference type="FunFam" id="3.30.160.60:FF:001370">
    <property type="entry name" value="Zinc finger protein"/>
    <property type="match status" value="1"/>
</dbReference>
<dbReference type="SMART" id="SM00355">
    <property type="entry name" value="ZnF_C2H2"/>
    <property type="match status" value="2"/>
</dbReference>
<dbReference type="EMBL" id="BTGD01000005">
    <property type="protein sequence ID" value="GMM55243.1"/>
    <property type="molecule type" value="Genomic_DNA"/>
</dbReference>
<evidence type="ECO:0000256" key="3">
    <source>
        <dbReference type="ARBA" id="ARBA00022723"/>
    </source>
</evidence>
<comment type="subcellular location">
    <subcellularLocation>
        <location evidence="1">Nucleus</location>
    </subcellularLocation>
</comment>
<keyword evidence="3" id="KW-0479">Metal-binding</keyword>
<dbReference type="InterPro" id="IPR013087">
    <property type="entry name" value="Znf_C2H2_type"/>
</dbReference>
<keyword evidence="5 11" id="KW-0863">Zinc-finger</keyword>
<keyword evidence="4" id="KW-0677">Repeat</keyword>
<dbReference type="PANTHER" id="PTHR14003:SF19">
    <property type="entry name" value="YY2 TRANSCRIPTION FACTOR"/>
    <property type="match status" value="1"/>
</dbReference>
<feature type="domain" description="C2H2-type" evidence="12">
    <location>
        <begin position="171"/>
        <end position="200"/>
    </location>
</feature>
<evidence type="ECO:0000256" key="5">
    <source>
        <dbReference type="ARBA" id="ARBA00022771"/>
    </source>
</evidence>
<evidence type="ECO:0000256" key="8">
    <source>
        <dbReference type="ARBA" id="ARBA00023125"/>
    </source>
</evidence>
<dbReference type="PROSITE" id="PS00028">
    <property type="entry name" value="ZINC_FINGER_C2H2_1"/>
    <property type="match status" value="2"/>
</dbReference>